<proteinExistence type="inferred from homology"/>
<accession>A0A9X8P591</accession>
<evidence type="ECO:0000256" key="2">
    <source>
        <dbReference type="ARBA" id="ARBA00022801"/>
    </source>
</evidence>
<dbReference type="EMBL" id="NWTM01000001">
    <property type="protein sequence ID" value="RYC44065.1"/>
    <property type="molecule type" value="Genomic_DNA"/>
</dbReference>
<dbReference type="PRINTS" id="PR00502">
    <property type="entry name" value="NUDIXFAMILY"/>
</dbReference>
<dbReference type="PANTHER" id="PTHR16099">
    <property type="entry name" value="8-OXO-DGTP DIPHOSPHATES NUDT15"/>
    <property type="match status" value="1"/>
</dbReference>
<dbReference type="AlphaFoldDB" id="A0A9X8P591"/>
<dbReference type="GO" id="GO:0035539">
    <property type="term" value="F:8-oxo-7,8-dihydrodeoxyguanosine triphosphate pyrophosphatase activity"/>
    <property type="evidence" value="ECO:0007669"/>
    <property type="project" value="TreeGrafter"/>
</dbReference>
<dbReference type="GO" id="GO:0006203">
    <property type="term" value="P:dGTP catabolic process"/>
    <property type="evidence" value="ECO:0007669"/>
    <property type="project" value="TreeGrafter"/>
</dbReference>
<dbReference type="PANTHER" id="PTHR16099:SF5">
    <property type="entry name" value="NUCLEOTIDE TRIPHOSPHATE DIPHOSPHATASE NUDT15"/>
    <property type="match status" value="1"/>
</dbReference>
<sequence length="153" mass="16383">MNRAIVGVGAVVVRPDGMVLLGYRDKLGESPSWCLPGGHVEAGESFEDAAIREVAEEAGLSGFTGAFVIAINQQLDASVTSITGAVVLALPEMGATPEVLEPHIFTCWKWFHPEALPEPLFPASAAVLACCNNTELSSKWQAYKIAPLEERKF</sequence>
<dbReference type="PROSITE" id="PS51462">
    <property type="entry name" value="NUDIX"/>
    <property type="match status" value="1"/>
</dbReference>
<evidence type="ECO:0000259" key="4">
    <source>
        <dbReference type="PROSITE" id="PS51462"/>
    </source>
</evidence>
<evidence type="ECO:0000313" key="5">
    <source>
        <dbReference type="EMBL" id="RYC44065.1"/>
    </source>
</evidence>
<feature type="domain" description="Nudix hydrolase" evidence="4">
    <location>
        <begin position="3"/>
        <end position="143"/>
    </location>
</feature>
<keyword evidence="6" id="KW-1185">Reference proteome</keyword>
<dbReference type="PROSITE" id="PS00893">
    <property type="entry name" value="NUDIX_BOX"/>
    <property type="match status" value="1"/>
</dbReference>
<dbReference type="CDD" id="cd04678">
    <property type="entry name" value="NUDIX_MTH2_Nudt15"/>
    <property type="match status" value="1"/>
</dbReference>
<organism evidence="5 6">
    <name type="scientific">Pectobacterium zantedeschiae</name>
    <dbReference type="NCBI Taxonomy" id="2034769"/>
    <lineage>
        <taxon>Bacteria</taxon>
        <taxon>Pseudomonadati</taxon>
        <taxon>Pseudomonadota</taxon>
        <taxon>Gammaproteobacteria</taxon>
        <taxon>Enterobacterales</taxon>
        <taxon>Pectobacteriaceae</taxon>
        <taxon>Pectobacterium</taxon>
    </lineage>
</organism>
<name>A0A9X8P591_9GAMM</name>
<evidence type="ECO:0000313" key="6">
    <source>
        <dbReference type="Proteomes" id="UP001138460"/>
    </source>
</evidence>
<dbReference type="GO" id="GO:0005829">
    <property type="term" value="C:cytosol"/>
    <property type="evidence" value="ECO:0007669"/>
    <property type="project" value="TreeGrafter"/>
</dbReference>
<dbReference type="Pfam" id="PF00293">
    <property type="entry name" value="NUDIX"/>
    <property type="match status" value="1"/>
</dbReference>
<dbReference type="Proteomes" id="UP001138460">
    <property type="component" value="Unassembled WGS sequence"/>
</dbReference>
<dbReference type="RefSeq" id="WP_129706142.1">
    <property type="nucleotide sequence ID" value="NZ_CP139172.1"/>
</dbReference>
<dbReference type="SUPFAM" id="SSF55811">
    <property type="entry name" value="Nudix"/>
    <property type="match status" value="1"/>
</dbReference>
<evidence type="ECO:0000256" key="3">
    <source>
        <dbReference type="RuleBase" id="RU003476"/>
    </source>
</evidence>
<reference evidence="5 6" key="1">
    <citation type="journal article" date="2018" name="Syst. Appl. Microbiol.">
        <title>Pectobacterium zantedeschiae sp. nov. a new species of a soft rot pathogen isolated from Calla lily (Zantedeschia spp.).</title>
        <authorList>
            <person name="Waleron M."/>
            <person name="Misztak A."/>
            <person name="Waleron M."/>
            <person name="Franczuk M."/>
            <person name="Jonca J."/>
            <person name="Wielgomas B."/>
            <person name="Mikicinski A."/>
            <person name="Popovic T."/>
            <person name="Waleron K."/>
        </authorList>
    </citation>
    <scope>NUCLEOTIDE SEQUENCE [LARGE SCALE GENOMIC DNA]</scope>
    <source>
        <strain evidence="5 6">9M</strain>
    </source>
</reference>
<comment type="similarity">
    <text evidence="3">Belongs to the Nudix hydrolase family.</text>
</comment>
<keyword evidence="2 3" id="KW-0378">Hydrolase</keyword>
<protein>
    <submittedName>
        <fullName evidence="5">NUDIX domain-containing protein</fullName>
    </submittedName>
</protein>
<comment type="cofactor">
    <cofactor evidence="1">
        <name>Mg(2+)</name>
        <dbReference type="ChEBI" id="CHEBI:18420"/>
    </cofactor>
</comment>
<comment type="caution">
    <text evidence="5">The sequence shown here is derived from an EMBL/GenBank/DDBJ whole genome shotgun (WGS) entry which is preliminary data.</text>
</comment>
<dbReference type="InterPro" id="IPR000086">
    <property type="entry name" value="NUDIX_hydrolase_dom"/>
</dbReference>
<dbReference type="Gene3D" id="3.90.79.10">
    <property type="entry name" value="Nucleoside Triphosphate Pyrophosphohydrolase"/>
    <property type="match status" value="1"/>
</dbReference>
<evidence type="ECO:0000256" key="1">
    <source>
        <dbReference type="ARBA" id="ARBA00001946"/>
    </source>
</evidence>
<dbReference type="InterPro" id="IPR020084">
    <property type="entry name" value="NUDIX_hydrolase_CS"/>
</dbReference>
<dbReference type="InterPro" id="IPR020476">
    <property type="entry name" value="Nudix_hydrolase"/>
</dbReference>
<dbReference type="InterPro" id="IPR015797">
    <property type="entry name" value="NUDIX_hydrolase-like_dom_sf"/>
</dbReference>
<gene>
    <name evidence="5" type="ORF">CLR69_03200</name>
</gene>
<dbReference type="OrthoDB" id="9787476at2"/>